<dbReference type="PATRIC" id="fig|76731.3.peg.3780"/>
<dbReference type="InterPro" id="IPR022928">
    <property type="entry name" value="RNA_2'-PTrans_KptA"/>
</dbReference>
<dbReference type="EC" id="2.7.1.-" evidence="5"/>
<dbReference type="AlphaFoldDB" id="A0A0U2U838"/>
<dbReference type="Proteomes" id="UP000060699">
    <property type="component" value="Chromosome"/>
</dbReference>
<evidence type="ECO:0000256" key="3">
    <source>
        <dbReference type="ARBA" id="ARBA00023027"/>
    </source>
</evidence>
<dbReference type="Gene3D" id="1.10.10.970">
    <property type="entry name" value="RNA 2'-phosphotransferase, Tpt1/KptA family, N-terminal domain"/>
    <property type="match status" value="1"/>
</dbReference>
<dbReference type="OrthoDB" id="4537997at2"/>
<comment type="function">
    <text evidence="4 5">Removes the 2'-phosphate from RNA via an intermediate in which the phosphate is ADP-ribosylated by NAD followed by a presumed transesterification to release the RNA and generate ADP-ribose 1''-2''-cyclic phosphate (APPR&gt;P). May function as an ADP-ribosylase.</text>
</comment>
<dbReference type="STRING" id="76731.RD2015_3690"/>
<evidence type="ECO:0000313" key="7">
    <source>
        <dbReference type="Proteomes" id="UP000060699"/>
    </source>
</evidence>
<dbReference type="Gene3D" id="3.20.170.30">
    <property type="match status" value="1"/>
</dbReference>
<dbReference type="InterPro" id="IPR042080">
    <property type="entry name" value="RNA_2'-PTrans_N"/>
</dbReference>
<dbReference type="KEGG" id="rdp:RD2015_3690"/>
<dbReference type="PANTHER" id="PTHR12684">
    <property type="entry name" value="PUTATIVE PHOSPHOTRANSFERASE"/>
    <property type="match status" value="1"/>
</dbReference>
<keyword evidence="3 5" id="KW-0520">NAD</keyword>
<dbReference type="HAMAP" id="MF_00299">
    <property type="entry name" value="KptA"/>
    <property type="match status" value="1"/>
</dbReference>
<organism evidence="6 7">
    <name type="scientific">Roseateles depolymerans</name>
    <dbReference type="NCBI Taxonomy" id="76731"/>
    <lineage>
        <taxon>Bacteria</taxon>
        <taxon>Pseudomonadati</taxon>
        <taxon>Pseudomonadota</taxon>
        <taxon>Betaproteobacteria</taxon>
        <taxon>Burkholderiales</taxon>
        <taxon>Sphaerotilaceae</taxon>
        <taxon>Roseateles</taxon>
    </lineage>
</organism>
<dbReference type="GO" id="GO:0006388">
    <property type="term" value="P:tRNA splicing, via endonucleolytic cleavage and ligation"/>
    <property type="evidence" value="ECO:0007669"/>
    <property type="project" value="UniProtKB-UniRule"/>
</dbReference>
<evidence type="ECO:0000256" key="5">
    <source>
        <dbReference type="HAMAP-Rule" id="MF_00299"/>
    </source>
</evidence>
<evidence type="ECO:0000256" key="4">
    <source>
        <dbReference type="ARBA" id="ARBA00025212"/>
    </source>
</evidence>
<evidence type="ECO:0000313" key="6">
    <source>
        <dbReference type="EMBL" id="ALV08145.1"/>
    </source>
</evidence>
<proteinExistence type="inferred from homology"/>
<sequence>MQTPSKLTSISKFLSLVLRHQPEKIGLALDASGWARVDDLLQKMEAAGQPLSREALRELVNASDKKRFALNDDETLIRANQGHSIDVDLDLPVITPPAVLYHGTASRFVESILSGGLDRRARHHVHLTEDVSTAVAVGTRYGDPVLLRIDAARMASLGHQFRCSANGVWLVEGVPPEFIERVESGTDSESI</sequence>
<evidence type="ECO:0000256" key="1">
    <source>
        <dbReference type="ARBA" id="ARBA00009836"/>
    </source>
</evidence>
<dbReference type="SUPFAM" id="SSF56399">
    <property type="entry name" value="ADP-ribosylation"/>
    <property type="match status" value="1"/>
</dbReference>
<evidence type="ECO:0000256" key="2">
    <source>
        <dbReference type="ARBA" id="ARBA00022679"/>
    </source>
</evidence>
<dbReference type="GO" id="GO:0003950">
    <property type="term" value="F:NAD+ poly-ADP-ribosyltransferase activity"/>
    <property type="evidence" value="ECO:0007669"/>
    <property type="project" value="InterPro"/>
</dbReference>
<keyword evidence="2 5" id="KW-0808">Transferase</keyword>
<reference evidence="6 7" key="1">
    <citation type="submission" date="2015-12" db="EMBL/GenBank/DDBJ databases">
        <title>Complete genome of Roseateles depolymerans KCTC 42856.</title>
        <authorList>
            <person name="Kim K.M."/>
        </authorList>
    </citation>
    <scope>NUCLEOTIDE SEQUENCE [LARGE SCALE GENOMIC DNA]</scope>
    <source>
        <strain evidence="6 7">KCTC 42856</strain>
    </source>
</reference>
<name>A0A0U2U838_9BURK</name>
<dbReference type="InterPro" id="IPR042081">
    <property type="entry name" value="RNA_2'-PTrans_C"/>
</dbReference>
<keyword evidence="7" id="KW-1185">Reference proteome</keyword>
<dbReference type="InterPro" id="IPR002745">
    <property type="entry name" value="Ptrans_KptA/Tpt1"/>
</dbReference>
<dbReference type="EMBL" id="CP013729">
    <property type="protein sequence ID" value="ALV08145.1"/>
    <property type="molecule type" value="Genomic_DNA"/>
</dbReference>
<dbReference type="NCBIfam" id="NF002014">
    <property type="entry name" value="PRK00819.1-4"/>
    <property type="match status" value="1"/>
</dbReference>
<protein>
    <recommendedName>
        <fullName evidence="5">Probable RNA 2'-phosphotransferase</fullName>
        <ecNumber evidence="5">2.7.1.-</ecNumber>
    </recommendedName>
</protein>
<dbReference type="PANTHER" id="PTHR12684:SF2">
    <property type="entry name" value="TRNA 2'-PHOSPHOTRANSFERASE 1"/>
    <property type="match status" value="1"/>
</dbReference>
<comment type="similarity">
    <text evidence="1 5">Belongs to the KptA/TPT1 family.</text>
</comment>
<dbReference type="Pfam" id="PF01885">
    <property type="entry name" value="PTS_2-RNA"/>
    <property type="match status" value="1"/>
</dbReference>
<dbReference type="GO" id="GO:0000215">
    <property type="term" value="F:tRNA 2'-phosphotransferase activity"/>
    <property type="evidence" value="ECO:0007669"/>
    <property type="project" value="TreeGrafter"/>
</dbReference>
<accession>A0A0U2U838</accession>
<dbReference type="RefSeq" id="WP_058937542.1">
    <property type="nucleotide sequence ID" value="NZ_CP013729.1"/>
</dbReference>
<gene>
    <name evidence="5" type="primary">kptA</name>
    <name evidence="6" type="ORF">RD2015_3690</name>
</gene>